<evidence type="ECO:0000313" key="1">
    <source>
        <dbReference type="EMBL" id="QWM91372.2"/>
    </source>
</evidence>
<dbReference type="Proteomes" id="UP000828083">
    <property type="component" value="Segment"/>
</dbReference>
<organism evidence="1 2">
    <name type="scientific">uncultured phage cr23_1</name>
    <dbReference type="NCBI Taxonomy" id="2986419"/>
    <lineage>
        <taxon>Viruses</taxon>
        <taxon>Duplodnaviria</taxon>
        <taxon>Heunggongvirae</taxon>
        <taxon>Uroviricota</taxon>
        <taxon>Caudoviricetes</taxon>
        <taxon>Crassvirales</taxon>
        <taxon>Suoliviridae</taxon>
        <taxon>Uncouvirinae</taxon>
        <taxon>Aurodevirus</taxon>
        <taxon>Aurodevirus hiberniae</taxon>
    </lineage>
</organism>
<reference evidence="1 2" key="1">
    <citation type="submission" date="2021-04" db="EMBL/GenBank/DDBJ databases">
        <authorList>
            <person name="Shkoporov A.N."/>
            <person name="Stockdale S.R."/>
            <person name="Guerin E."/>
            <person name="Ross R.P."/>
            <person name="Hill C."/>
        </authorList>
    </citation>
    <scope>NUCLEOTIDE SEQUENCE [LARGE SCALE GENOMIC DNA]</scope>
    <source>
        <strain evidence="2">cr23_1</strain>
    </source>
</reference>
<proteinExistence type="predicted"/>
<keyword evidence="2" id="KW-1185">Reference proteome</keyword>
<sequence length="452" mass="52840">MTKWQESCITALASSPMAWEAFKMKQRNRKLLWQYINRIWPYKLIAGTKVNKNKKDLLAIARILKNLSSTIQYYVPGIERASCIEDVDVRFDKVDWLCIKDIISKEDSEYKRIVRGAYCGNHLFSLDYTYLDDDNFESWCMSGGNHNLIDVLNTCFGECYLHDHCYIAGIRFHSNITNTYNMLLQMQDEITYILCKIVKTIEGVKGNTLKYTLKDRRKYNSLNVGIEIEHDAEYPTPDKIQRAILLNNCVSYDSGYDGNSSNRLRENRIQLNGIKGLKGLYILLTNMKENCAIAKNSSVHMHIDCKYDNFFMDRSKFYKGSEKDCIYGMVDVLAIRMSKYQSNTDSALQIISDIVEYEVTRYHFNTSDYTRYNNEFNTIEYRFAKINFNYSDYVIQILTFIHITECIKHDAPFNIQYLELLYKVMKNLNNNQVSDLTLKLLALRCYTGISVD</sequence>
<gene>
    <name evidence="1" type="primary">gp_78043</name>
</gene>
<evidence type="ECO:0000313" key="2">
    <source>
        <dbReference type="Proteomes" id="UP000828083"/>
    </source>
</evidence>
<protein>
    <submittedName>
        <fullName evidence="1">Uncharacterized protein</fullName>
    </submittedName>
</protein>
<dbReference type="EMBL" id="MZ130500">
    <property type="protein sequence ID" value="QWM91372.2"/>
    <property type="molecule type" value="Genomic_DNA"/>
</dbReference>
<accession>A0AA49AHJ6</accession>
<name>A0AA49AHJ6_9CAUD</name>